<evidence type="ECO:0008006" key="3">
    <source>
        <dbReference type="Google" id="ProtNLM"/>
    </source>
</evidence>
<accession>A0AAF0Y8A9</accession>
<protein>
    <recommendedName>
        <fullName evidence="3">F-box domain-containing protein</fullName>
    </recommendedName>
</protein>
<organism evidence="1 2">
    <name type="scientific">Vanrija pseudolonga</name>
    <dbReference type="NCBI Taxonomy" id="143232"/>
    <lineage>
        <taxon>Eukaryota</taxon>
        <taxon>Fungi</taxon>
        <taxon>Dikarya</taxon>
        <taxon>Basidiomycota</taxon>
        <taxon>Agaricomycotina</taxon>
        <taxon>Tremellomycetes</taxon>
        <taxon>Trichosporonales</taxon>
        <taxon>Trichosporonaceae</taxon>
        <taxon>Vanrija</taxon>
    </lineage>
</organism>
<dbReference type="AlphaFoldDB" id="A0AAF0Y8A9"/>
<dbReference type="EMBL" id="CP086717">
    <property type="protein sequence ID" value="WOO81772.1"/>
    <property type="molecule type" value="Genomic_DNA"/>
</dbReference>
<dbReference type="RefSeq" id="XP_062627804.1">
    <property type="nucleotide sequence ID" value="XM_062771820.1"/>
</dbReference>
<gene>
    <name evidence="1" type="ORF">LOC62_04G005293</name>
</gene>
<keyword evidence="2" id="KW-1185">Reference proteome</keyword>
<sequence>MVAIDHLSYPHIVDRILDFCDIKANLAFSATCSQYRRAVDHAEIGITPNGVLSAITADRGITFPWPLSMIKVIDLDGRSGGIATQRSLTKAQRDQFQRVKIIRRAEPTATFYPASRNHVRLPDVDTVVDYIDLDNCGTWGDRRFDLLSCLNRHILHITWTDGPNTPVSFGYDPSLHLARSTLELVVVLWPERADAEGTTSGVVEFIRRLYCTLDQEITIVTPTYGSLTLDFDRSRKHMSFKSYDEWRTGLGGYRNVLSEWM</sequence>
<evidence type="ECO:0000313" key="1">
    <source>
        <dbReference type="EMBL" id="WOO81772.1"/>
    </source>
</evidence>
<proteinExistence type="predicted"/>
<reference evidence="1" key="1">
    <citation type="submission" date="2023-10" db="EMBL/GenBank/DDBJ databases">
        <authorList>
            <person name="Noh H."/>
        </authorList>
    </citation>
    <scope>NUCLEOTIDE SEQUENCE</scope>
    <source>
        <strain evidence="1">DUCC4014</strain>
    </source>
</reference>
<evidence type="ECO:0000313" key="2">
    <source>
        <dbReference type="Proteomes" id="UP000827549"/>
    </source>
</evidence>
<name>A0AAF0Y8A9_9TREE</name>
<dbReference type="Proteomes" id="UP000827549">
    <property type="component" value="Chromosome 4"/>
</dbReference>
<dbReference type="GeneID" id="87808522"/>